<dbReference type="FunFam" id="3.40.190.10:FF:000155">
    <property type="entry name" value="Glutamate receptor ionotropic, NMDA 2B"/>
    <property type="match status" value="1"/>
</dbReference>
<feature type="domain" description="Ionotropic glutamate receptor C-terminal" evidence="19">
    <location>
        <begin position="1"/>
        <end position="185"/>
    </location>
</feature>
<evidence type="ECO:0000256" key="1">
    <source>
        <dbReference type="ARBA" id="ARBA00004651"/>
    </source>
</evidence>
<keyword evidence="13" id="KW-0407">Ion channel</keyword>
<keyword evidence="3" id="KW-1003">Cell membrane</keyword>
<dbReference type="GO" id="GO:0015276">
    <property type="term" value="F:ligand-gated monoatomic ion channel activity"/>
    <property type="evidence" value="ECO:0007669"/>
    <property type="project" value="InterPro"/>
</dbReference>
<keyword evidence="17" id="KW-1015">Disulfide bond</keyword>
<evidence type="ECO:0000256" key="6">
    <source>
        <dbReference type="ARBA" id="ARBA00023018"/>
    </source>
</evidence>
<dbReference type="Pfam" id="PF00060">
    <property type="entry name" value="Lig_chan"/>
    <property type="match status" value="1"/>
</dbReference>
<dbReference type="AlphaFoldDB" id="H2Y004"/>
<dbReference type="GeneTree" id="ENSGT00940000156222"/>
<protein>
    <recommendedName>
        <fullName evidence="19">Ionotropic glutamate receptor C-terminal domain-containing protein</fullName>
    </recommendedName>
</protein>
<dbReference type="Gene3D" id="3.40.190.10">
    <property type="entry name" value="Periplasmic binding protein-like II"/>
    <property type="match status" value="1"/>
</dbReference>
<evidence type="ECO:0000256" key="18">
    <source>
        <dbReference type="SAM" id="Phobius"/>
    </source>
</evidence>
<evidence type="ECO:0000259" key="19">
    <source>
        <dbReference type="SMART" id="SM00079"/>
    </source>
</evidence>
<evidence type="ECO:0000256" key="12">
    <source>
        <dbReference type="ARBA" id="ARBA00023286"/>
    </source>
</evidence>
<evidence type="ECO:0000256" key="3">
    <source>
        <dbReference type="ARBA" id="ARBA00022475"/>
    </source>
</evidence>
<dbReference type="SUPFAM" id="SSF53850">
    <property type="entry name" value="Periplasmic binding protein-like II"/>
    <property type="match status" value="1"/>
</dbReference>
<feature type="binding site" evidence="15">
    <location>
        <position position="120"/>
    </location>
    <ligand>
        <name>L-glutamate</name>
        <dbReference type="ChEBI" id="CHEBI:29985"/>
    </ligand>
</feature>
<dbReference type="SMART" id="SM00079">
    <property type="entry name" value="PBPe"/>
    <property type="match status" value="1"/>
</dbReference>
<name>H2Y004_CIOIN</name>
<accession>H2Y004</accession>
<keyword evidence="2" id="KW-0813">Transport</keyword>
<keyword evidence="5 18" id="KW-1133">Transmembrane helix</keyword>
<evidence type="ECO:0000313" key="20">
    <source>
        <dbReference type="Ensembl" id="ENSCINP00000035238.1"/>
    </source>
</evidence>
<keyword evidence="6" id="KW-0770">Synapse</keyword>
<keyword evidence="10" id="KW-0325">Glycoprotein</keyword>
<reference evidence="20" key="4">
    <citation type="submission" date="2025-09" db="UniProtKB">
        <authorList>
            <consortium name="Ensembl"/>
        </authorList>
    </citation>
    <scope>IDENTIFICATION</scope>
</reference>
<evidence type="ECO:0000256" key="7">
    <source>
        <dbReference type="ARBA" id="ARBA00023065"/>
    </source>
</evidence>
<evidence type="ECO:0000256" key="11">
    <source>
        <dbReference type="ARBA" id="ARBA00023257"/>
    </source>
</evidence>
<proteinExistence type="predicted"/>
<keyword evidence="4 18" id="KW-0812">Transmembrane</keyword>
<feature type="binding site" evidence="15">
    <location>
        <position position="79"/>
    </location>
    <ligand>
        <name>L-glutamate</name>
        <dbReference type="ChEBI" id="CHEBI:29985"/>
    </ligand>
</feature>
<keyword evidence="21" id="KW-1185">Reference proteome</keyword>
<keyword evidence="9" id="KW-0675">Receptor</keyword>
<reference evidence="20" key="2">
    <citation type="journal article" date="2008" name="Genome Biol.">
        <title>Improved genome assembly and evidence-based global gene model set for the chordate Ciona intestinalis: new insight into intron and operon populations.</title>
        <authorList>
            <person name="Satou Y."/>
            <person name="Mineta K."/>
            <person name="Ogasawara M."/>
            <person name="Sasakura Y."/>
            <person name="Shoguchi E."/>
            <person name="Ueno K."/>
            <person name="Yamada L."/>
            <person name="Matsumoto J."/>
            <person name="Wasserscheid J."/>
            <person name="Dewar K."/>
            <person name="Wiley G.B."/>
            <person name="Macmil S.L."/>
            <person name="Roe B.A."/>
            <person name="Zeller R.W."/>
            <person name="Hastings K.E."/>
            <person name="Lemaire P."/>
            <person name="Lindquist E."/>
            <person name="Endo T."/>
            <person name="Hotta K."/>
            <person name="Inaba K."/>
        </authorList>
    </citation>
    <scope>NUCLEOTIDE SEQUENCE [LARGE SCALE GENOMIC DNA]</scope>
    <source>
        <strain evidence="20">wild type</strain>
    </source>
</reference>
<reference evidence="20" key="3">
    <citation type="submission" date="2025-08" db="UniProtKB">
        <authorList>
            <consortium name="Ensembl"/>
        </authorList>
    </citation>
    <scope>IDENTIFICATION</scope>
</reference>
<evidence type="ECO:0000256" key="15">
    <source>
        <dbReference type="PIRSR" id="PIRSR601508-1"/>
    </source>
</evidence>
<evidence type="ECO:0000256" key="8">
    <source>
        <dbReference type="ARBA" id="ARBA00023136"/>
    </source>
</evidence>
<sequence length="232" mass="26394">MVNNSVPIENPHSPSSRYMVSVWAFFCVIFLAMYTANLAAFMIQEESEDVITGLTDKRFTNPTATNPPFRFGTVPNGSTELNMRTYYPLYHRYMEGYNMESLNDAVEALKTRKLDAFLYDYAVLKYAAGKDKDCEMNVIRKPSFTSGYGVVFTKHSPWKEKFDIVLLNLMQNGYIERISNVWLTGLCGLPTKSRDFTSSRLDISNMAGLFIMLGGALALSILVFLFEHIFSR</sequence>
<dbReference type="InterPro" id="IPR015683">
    <property type="entry name" value="Ionotropic_Glu_rcpt"/>
</dbReference>
<dbReference type="GO" id="GO:0038023">
    <property type="term" value="F:signaling receptor activity"/>
    <property type="evidence" value="ECO:0007669"/>
    <property type="project" value="InterPro"/>
</dbReference>
<keyword evidence="7" id="KW-0406">Ion transport</keyword>
<dbReference type="PRINTS" id="PR00177">
    <property type="entry name" value="NMDARECEPTOR"/>
</dbReference>
<evidence type="ECO:0000256" key="5">
    <source>
        <dbReference type="ARBA" id="ARBA00022989"/>
    </source>
</evidence>
<keyword evidence="8 18" id="KW-0472">Membrane</keyword>
<evidence type="ECO:0000256" key="17">
    <source>
        <dbReference type="PIRSR" id="PIRSR601508-3"/>
    </source>
</evidence>
<evidence type="ECO:0000256" key="10">
    <source>
        <dbReference type="ARBA" id="ARBA00023180"/>
    </source>
</evidence>
<evidence type="ECO:0000256" key="2">
    <source>
        <dbReference type="ARBA" id="ARBA00022448"/>
    </source>
</evidence>
<feature type="transmembrane region" description="Helical" evidence="18">
    <location>
        <begin position="20"/>
        <end position="43"/>
    </location>
</feature>
<feature type="site" description="Crucial to convey clamshell closure to channel opening" evidence="16">
    <location>
        <position position="51"/>
    </location>
</feature>
<feature type="transmembrane region" description="Helical" evidence="18">
    <location>
        <begin position="206"/>
        <end position="226"/>
    </location>
</feature>
<feature type="binding site" evidence="15">
    <location>
        <position position="78"/>
    </location>
    <ligand>
        <name>L-glutamate</name>
        <dbReference type="ChEBI" id="CHEBI:29985"/>
    </ligand>
</feature>
<evidence type="ECO:0000256" key="9">
    <source>
        <dbReference type="ARBA" id="ARBA00023170"/>
    </source>
</evidence>
<dbReference type="InterPro" id="IPR001508">
    <property type="entry name" value="Iono_Glu_rcpt_met"/>
</dbReference>
<dbReference type="InParanoid" id="H2Y004"/>
<keyword evidence="12" id="KW-1071">Ligand-gated ion channel</keyword>
<organism evidence="20 21">
    <name type="scientific">Ciona intestinalis</name>
    <name type="common">Transparent sea squirt</name>
    <name type="synonym">Ascidia intestinalis</name>
    <dbReference type="NCBI Taxonomy" id="7719"/>
    <lineage>
        <taxon>Eukaryota</taxon>
        <taxon>Metazoa</taxon>
        <taxon>Chordata</taxon>
        <taxon>Tunicata</taxon>
        <taxon>Ascidiacea</taxon>
        <taxon>Phlebobranchia</taxon>
        <taxon>Cionidae</taxon>
        <taxon>Ciona</taxon>
    </lineage>
</organism>
<evidence type="ECO:0000256" key="16">
    <source>
        <dbReference type="PIRSR" id="PIRSR601508-2"/>
    </source>
</evidence>
<dbReference type="GO" id="GO:0045211">
    <property type="term" value="C:postsynaptic membrane"/>
    <property type="evidence" value="ECO:0007669"/>
    <property type="project" value="UniProtKB-SubCell"/>
</dbReference>
<dbReference type="HOGENOM" id="CLU_104441_0_0_1"/>
<comment type="subcellular location">
    <subcellularLocation>
        <location evidence="1">Cell membrane</location>
        <topology evidence="1">Multi-pass membrane protein</topology>
    </subcellularLocation>
    <subcellularLocation>
        <location evidence="14">Postsynaptic cell membrane</location>
    </subcellularLocation>
</comment>
<keyword evidence="11" id="KW-0628">Postsynaptic cell membrane</keyword>
<dbReference type="Proteomes" id="UP000008144">
    <property type="component" value="Chromosome 9"/>
</dbReference>
<evidence type="ECO:0000256" key="14">
    <source>
        <dbReference type="ARBA" id="ARBA00034100"/>
    </source>
</evidence>
<dbReference type="STRING" id="7719.ENSCINP00000035238"/>
<dbReference type="PANTHER" id="PTHR18966">
    <property type="entry name" value="IONOTROPIC GLUTAMATE RECEPTOR"/>
    <property type="match status" value="1"/>
</dbReference>
<reference evidence="21" key="1">
    <citation type="journal article" date="2002" name="Science">
        <title>The draft genome of Ciona intestinalis: insights into chordate and vertebrate origins.</title>
        <authorList>
            <person name="Dehal P."/>
            <person name="Satou Y."/>
            <person name="Campbell R.K."/>
            <person name="Chapman J."/>
            <person name="Degnan B."/>
            <person name="De Tomaso A."/>
            <person name="Davidson B."/>
            <person name="Di Gregorio A."/>
            <person name="Gelpke M."/>
            <person name="Goodstein D.M."/>
            <person name="Harafuji N."/>
            <person name="Hastings K.E."/>
            <person name="Ho I."/>
            <person name="Hotta K."/>
            <person name="Huang W."/>
            <person name="Kawashima T."/>
            <person name="Lemaire P."/>
            <person name="Martinez D."/>
            <person name="Meinertzhagen I.A."/>
            <person name="Necula S."/>
            <person name="Nonaka M."/>
            <person name="Putnam N."/>
            <person name="Rash S."/>
            <person name="Saiga H."/>
            <person name="Satake M."/>
            <person name="Terry A."/>
            <person name="Yamada L."/>
            <person name="Wang H.G."/>
            <person name="Awazu S."/>
            <person name="Azumi K."/>
            <person name="Boore J."/>
            <person name="Branno M."/>
            <person name="Chin-Bow S."/>
            <person name="DeSantis R."/>
            <person name="Doyle S."/>
            <person name="Francino P."/>
            <person name="Keys D.N."/>
            <person name="Haga S."/>
            <person name="Hayashi H."/>
            <person name="Hino K."/>
            <person name="Imai K.S."/>
            <person name="Inaba K."/>
            <person name="Kano S."/>
            <person name="Kobayashi K."/>
            <person name="Kobayashi M."/>
            <person name="Lee B.I."/>
            <person name="Makabe K.W."/>
            <person name="Manohar C."/>
            <person name="Matassi G."/>
            <person name="Medina M."/>
            <person name="Mochizuki Y."/>
            <person name="Mount S."/>
            <person name="Morishita T."/>
            <person name="Miura S."/>
            <person name="Nakayama A."/>
            <person name="Nishizaka S."/>
            <person name="Nomoto H."/>
            <person name="Ohta F."/>
            <person name="Oishi K."/>
            <person name="Rigoutsos I."/>
            <person name="Sano M."/>
            <person name="Sasaki A."/>
            <person name="Sasakura Y."/>
            <person name="Shoguchi E."/>
            <person name="Shin-i T."/>
            <person name="Spagnuolo A."/>
            <person name="Stainier D."/>
            <person name="Suzuki M.M."/>
            <person name="Tassy O."/>
            <person name="Takatori N."/>
            <person name="Tokuoka M."/>
            <person name="Yagi K."/>
            <person name="Yoshizaki F."/>
            <person name="Wada S."/>
            <person name="Zhang C."/>
            <person name="Hyatt P.D."/>
            <person name="Larimer F."/>
            <person name="Detter C."/>
            <person name="Doggett N."/>
            <person name="Glavina T."/>
            <person name="Hawkins T."/>
            <person name="Richardson P."/>
            <person name="Lucas S."/>
            <person name="Kohara Y."/>
            <person name="Levine M."/>
            <person name="Satoh N."/>
            <person name="Rokhsar D.S."/>
        </authorList>
    </citation>
    <scope>NUCLEOTIDE SEQUENCE [LARGE SCALE GENOMIC DNA]</scope>
</reference>
<dbReference type="OMA" id="LEFHESM"/>
<evidence type="ECO:0000313" key="21">
    <source>
        <dbReference type="Proteomes" id="UP000008144"/>
    </source>
</evidence>
<evidence type="ECO:0000256" key="4">
    <source>
        <dbReference type="ARBA" id="ARBA00022692"/>
    </source>
</evidence>
<feature type="site" description="Interaction with the cone snail toxin Con-ikot-ikot" evidence="16">
    <location>
        <position position="84"/>
    </location>
</feature>
<dbReference type="EMBL" id="EAAA01002955">
    <property type="status" value="NOT_ANNOTATED_CDS"/>
    <property type="molecule type" value="Genomic_DNA"/>
</dbReference>
<feature type="disulfide bond" evidence="17">
    <location>
        <begin position="134"/>
        <end position="187"/>
    </location>
</feature>
<dbReference type="InterPro" id="IPR001320">
    <property type="entry name" value="Iontro_rcpt_C"/>
</dbReference>
<evidence type="ECO:0000256" key="13">
    <source>
        <dbReference type="ARBA" id="ARBA00023303"/>
    </source>
</evidence>
<dbReference type="Ensembl" id="ENSCINT00000033213.1">
    <property type="protein sequence ID" value="ENSCINP00000035238.1"/>
    <property type="gene ID" value="ENSCING00000018974.1"/>
</dbReference>